<keyword evidence="4" id="KW-1185">Reference proteome</keyword>
<feature type="domain" description="DUF8155" evidence="2">
    <location>
        <begin position="144"/>
        <end position="268"/>
    </location>
</feature>
<evidence type="ECO:0008006" key="5">
    <source>
        <dbReference type="Google" id="ProtNLM"/>
    </source>
</evidence>
<organism evidence="3 4">
    <name type="scientific">Haloplanus vescus</name>
    <dbReference type="NCBI Taxonomy" id="555874"/>
    <lineage>
        <taxon>Archaea</taxon>
        <taxon>Methanobacteriati</taxon>
        <taxon>Methanobacteriota</taxon>
        <taxon>Stenosarchaea group</taxon>
        <taxon>Halobacteria</taxon>
        <taxon>Halobacteriales</taxon>
        <taxon>Haloferacaceae</taxon>
        <taxon>Haloplanus</taxon>
    </lineage>
</organism>
<dbReference type="Gene3D" id="2.70.70.10">
    <property type="entry name" value="Glucose Permease (Domain IIA)"/>
    <property type="match status" value="1"/>
</dbReference>
<evidence type="ECO:0000259" key="1">
    <source>
        <dbReference type="Pfam" id="PF26482"/>
    </source>
</evidence>
<dbReference type="InterPro" id="IPR058817">
    <property type="entry name" value="DUF8155_C"/>
</dbReference>
<proteinExistence type="predicted"/>
<dbReference type="AlphaFoldDB" id="A0A1H3X8E0"/>
<gene>
    <name evidence="3" type="ORF">SAMN04488065_1417</name>
</gene>
<reference evidence="3 4" key="1">
    <citation type="submission" date="2016-10" db="EMBL/GenBank/DDBJ databases">
        <authorList>
            <person name="de Groot N.N."/>
        </authorList>
    </citation>
    <scope>NUCLEOTIDE SEQUENCE [LARGE SCALE GENOMIC DNA]</scope>
    <source>
        <strain evidence="3 4">CGMCC 1.8712</strain>
    </source>
</reference>
<dbReference type="Pfam" id="PF26483">
    <property type="entry name" value="DUF8155_C"/>
    <property type="match status" value="1"/>
</dbReference>
<dbReference type="InterPro" id="IPR058468">
    <property type="entry name" value="DUF8155_N"/>
</dbReference>
<evidence type="ECO:0000313" key="4">
    <source>
        <dbReference type="Proteomes" id="UP000236755"/>
    </source>
</evidence>
<protein>
    <recommendedName>
        <fullName evidence="5">Peptidase family M23</fullName>
    </recommendedName>
</protein>
<accession>A0A1H3X8E0</accession>
<feature type="domain" description="DUF8155" evidence="1">
    <location>
        <begin position="3"/>
        <end position="137"/>
    </location>
</feature>
<name>A0A1H3X8E0_9EURY</name>
<evidence type="ECO:0000259" key="2">
    <source>
        <dbReference type="Pfam" id="PF26483"/>
    </source>
</evidence>
<dbReference type="Proteomes" id="UP000236755">
    <property type="component" value="Unassembled WGS sequence"/>
</dbReference>
<dbReference type="RefSeq" id="WP_092633261.1">
    <property type="nucleotide sequence ID" value="NZ_FNQT01000001.1"/>
</dbReference>
<dbReference type="OrthoDB" id="36515at2157"/>
<dbReference type="STRING" id="555874.SAMN04488065_1417"/>
<dbReference type="Pfam" id="PF26482">
    <property type="entry name" value="DUF8155"/>
    <property type="match status" value="1"/>
</dbReference>
<evidence type="ECO:0000313" key="3">
    <source>
        <dbReference type="EMBL" id="SDZ95629.1"/>
    </source>
</evidence>
<dbReference type="EMBL" id="FNQT01000001">
    <property type="protein sequence ID" value="SDZ95629.1"/>
    <property type="molecule type" value="Genomic_DNA"/>
</dbReference>
<sequence>MVTVPASTLAHYSRFSRYNSPYPGHDEGCAIDLYPDSNRGLSPVAGEVLDTRTVGAPTRPYAAAEDHLILLDTGDYVARILHVDPAVRAGDHVDVGDSLGELVRSGFFAPWVDNHVHLGFRPPDANPYRAAGSLPIETPVDVHAADWDGTGVVRETGETYALLDAPAHPDPGTWAGLAAASGVALDGGCPHYGGGGVLPATDGPVTVAGERVGVASGGGVTWDAVTVAANGTPITGLSLFLARDELGTKLVCPDHDFAVGDRVSVSVRRE</sequence>
<dbReference type="InterPro" id="IPR011055">
    <property type="entry name" value="Dup_hybrid_motif"/>
</dbReference>